<name>A0A7J8N101_9ROSI</name>
<dbReference type="AlphaFoldDB" id="A0A7J8N101"/>
<feature type="non-terminal residue" evidence="1">
    <location>
        <position position="1"/>
    </location>
</feature>
<protein>
    <submittedName>
        <fullName evidence="1">Uncharacterized protein</fullName>
    </submittedName>
</protein>
<comment type="caution">
    <text evidence="1">The sequence shown here is derived from an EMBL/GenBank/DDBJ whole genome shotgun (WGS) entry which is preliminary data.</text>
</comment>
<evidence type="ECO:0000313" key="2">
    <source>
        <dbReference type="Proteomes" id="UP000593572"/>
    </source>
</evidence>
<reference evidence="1 2" key="1">
    <citation type="journal article" date="2019" name="Genome Biol. Evol.">
        <title>Insights into the evolution of the New World diploid cottons (Gossypium, subgenus Houzingenia) based on genome sequencing.</title>
        <authorList>
            <person name="Grover C.E."/>
            <person name="Arick M.A. 2nd"/>
            <person name="Thrash A."/>
            <person name="Conover J.L."/>
            <person name="Sanders W.S."/>
            <person name="Peterson D.G."/>
            <person name="Frelichowski J.E."/>
            <person name="Scheffler J.A."/>
            <person name="Scheffler B.E."/>
            <person name="Wendel J.F."/>
        </authorList>
    </citation>
    <scope>NUCLEOTIDE SEQUENCE [LARGE SCALE GENOMIC DNA]</scope>
    <source>
        <strain evidence="1">157</strain>
        <tissue evidence="1">Leaf</tissue>
    </source>
</reference>
<dbReference type="EMBL" id="JABEZX010000011">
    <property type="protein sequence ID" value="MBA0570667.1"/>
    <property type="molecule type" value="Genomic_DNA"/>
</dbReference>
<sequence length="108" mass="12267">WKLDGATDPVAPNPIRNTLLSEISQHQDGTIELIFNRPLRIPPRYSFDIGSTSTTFKRLNLEEESNPETQMTNFRIVRTSMLFIPTTFGTNLQGIDNSSNIAQPIYVR</sequence>
<dbReference type="Proteomes" id="UP000593572">
    <property type="component" value="Unassembled WGS sequence"/>
</dbReference>
<proteinExistence type="predicted"/>
<keyword evidence="2" id="KW-1185">Reference proteome</keyword>
<evidence type="ECO:0000313" key="1">
    <source>
        <dbReference type="EMBL" id="MBA0570667.1"/>
    </source>
</evidence>
<organism evidence="1 2">
    <name type="scientific">Gossypium lobatum</name>
    <dbReference type="NCBI Taxonomy" id="34289"/>
    <lineage>
        <taxon>Eukaryota</taxon>
        <taxon>Viridiplantae</taxon>
        <taxon>Streptophyta</taxon>
        <taxon>Embryophyta</taxon>
        <taxon>Tracheophyta</taxon>
        <taxon>Spermatophyta</taxon>
        <taxon>Magnoliopsida</taxon>
        <taxon>eudicotyledons</taxon>
        <taxon>Gunneridae</taxon>
        <taxon>Pentapetalae</taxon>
        <taxon>rosids</taxon>
        <taxon>malvids</taxon>
        <taxon>Malvales</taxon>
        <taxon>Malvaceae</taxon>
        <taxon>Malvoideae</taxon>
        <taxon>Gossypium</taxon>
    </lineage>
</organism>
<gene>
    <name evidence="1" type="ORF">Golob_004285</name>
</gene>
<accession>A0A7J8N101</accession>